<sequence>MKSNKLKLDKDTLTRLQSQQMSAAVGGATGEYESNVIKDEPELRAADNDGGADSCCSKSCNRRD</sequence>
<evidence type="ECO:0000313" key="3">
    <source>
        <dbReference type="Proteomes" id="UP000199021"/>
    </source>
</evidence>
<accession>A0A1H9KDH1</accession>
<feature type="region of interest" description="Disordered" evidence="1">
    <location>
        <begin position="41"/>
        <end position="64"/>
    </location>
</feature>
<dbReference type="RefSeq" id="WP_090170708.1">
    <property type="nucleotide sequence ID" value="NZ_FOFB01000020.1"/>
</dbReference>
<dbReference type="Proteomes" id="UP000199021">
    <property type="component" value="Unassembled WGS sequence"/>
</dbReference>
<keyword evidence="3" id="KW-1185">Reference proteome</keyword>
<name>A0A1H9KDH1_9BACT</name>
<dbReference type="AlphaFoldDB" id="A0A1H9KDH1"/>
<dbReference type="EMBL" id="FOFB01000020">
    <property type="protein sequence ID" value="SEQ96987.1"/>
    <property type="molecule type" value="Genomic_DNA"/>
</dbReference>
<organism evidence="2 3">
    <name type="scientific">Neolewinella agarilytica</name>
    <dbReference type="NCBI Taxonomy" id="478744"/>
    <lineage>
        <taxon>Bacteria</taxon>
        <taxon>Pseudomonadati</taxon>
        <taxon>Bacteroidota</taxon>
        <taxon>Saprospiria</taxon>
        <taxon>Saprospirales</taxon>
        <taxon>Lewinellaceae</taxon>
        <taxon>Neolewinella</taxon>
    </lineage>
</organism>
<dbReference type="STRING" id="478744.SAMN05444359_12052"/>
<proteinExistence type="predicted"/>
<protein>
    <submittedName>
        <fullName evidence="2">Uncharacterized protein</fullName>
    </submittedName>
</protein>
<evidence type="ECO:0000256" key="1">
    <source>
        <dbReference type="SAM" id="MobiDB-lite"/>
    </source>
</evidence>
<dbReference type="InterPro" id="IPR058238">
    <property type="entry name" value="Lant_leader_dom"/>
</dbReference>
<dbReference type="InParanoid" id="A0A1H9KDH1"/>
<evidence type="ECO:0000313" key="2">
    <source>
        <dbReference type="EMBL" id="SEQ96987.1"/>
    </source>
</evidence>
<gene>
    <name evidence="2" type="ORF">SAMN05444359_12052</name>
</gene>
<reference evidence="3" key="1">
    <citation type="submission" date="2016-10" db="EMBL/GenBank/DDBJ databases">
        <authorList>
            <person name="Varghese N."/>
            <person name="Submissions S."/>
        </authorList>
    </citation>
    <scope>NUCLEOTIDE SEQUENCE [LARGE SCALE GENOMIC DNA]</scope>
    <source>
        <strain evidence="3">DSM 24740</strain>
    </source>
</reference>
<dbReference type="NCBIfam" id="NF038153">
    <property type="entry name" value="lant_leader_L1a"/>
    <property type="match status" value="1"/>
</dbReference>